<feature type="transmembrane region" description="Helical" evidence="5">
    <location>
        <begin position="28"/>
        <end position="46"/>
    </location>
</feature>
<dbReference type="Pfam" id="PF01957">
    <property type="entry name" value="NfeD"/>
    <property type="match status" value="1"/>
</dbReference>
<dbReference type="PANTHER" id="PTHR33507">
    <property type="entry name" value="INNER MEMBRANE PROTEIN YBBJ"/>
    <property type="match status" value="1"/>
</dbReference>
<keyword evidence="4 5" id="KW-0472">Membrane</keyword>
<feature type="domain" description="NfeD-like C-terminal" evidence="6">
    <location>
        <begin position="88"/>
        <end position="143"/>
    </location>
</feature>
<evidence type="ECO:0000313" key="7">
    <source>
        <dbReference type="EMBL" id="BAU47444.1"/>
    </source>
</evidence>
<keyword evidence="8" id="KW-1185">Reference proteome</keyword>
<proteinExistence type="predicted"/>
<evidence type="ECO:0000256" key="3">
    <source>
        <dbReference type="ARBA" id="ARBA00022989"/>
    </source>
</evidence>
<evidence type="ECO:0000256" key="5">
    <source>
        <dbReference type="SAM" id="Phobius"/>
    </source>
</evidence>
<evidence type="ECO:0000256" key="2">
    <source>
        <dbReference type="ARBA" id="ARBA00022692"/>
    </source>
</evidence>
<dbReference type="AlphaFoldDB" id="A0A1B4V7U8"/>
<comment type="subcellular location">
    <subcellularLocation>
        <location evidence="1">Membrane</location>
        <topology evidence="1">Multi-pass membrane protein</topology>
    </subcellularLocation>
</comment>
<feature type="transmembrane region" description="Helical" evidence="5">
    <location>
        <begin position="6"/>
        <end position="23"/>
    </location>
</feature>
<evidence type="ECO:0000256" key="1">
    <source>
        <dbReference type="ARBA" id="ARBA00004141"/>
    </source>
</evidence>
<feature type="transmembrane region" description="Helical" evidence="5">
    <location>
        <begin position="52"/>
        <end position="72"/>
    </location>
</feature>
<keyword evidence="3 5" id="KW-1133">Transmembrane helix</keyword>
<dbReference type="RefSeq" id="WP_096459253.1">
    <property type="nucleotide sequence ID" value="NZ_AP014936.1"/>
</dbReference>
<dbReference type="InterPro" id="IPR052165">
    <property type="entry name" value="Membrane_assoc_protease"/>
</dbReference>
<dbReference type="GO" id="GO:0005886">
    <property type="term" value="C:plasma membrane"/>
    <property type="evidence" value="ECO:0007669"/>
    <property type="project" value="TreeGrafter"/>
</dbReference>
<dbReference type="InterPro" id="IPR002810">
    <property type="entry name" value="NfeD-like_C"/>
</dbReference>
<evidence type="ECO:0000259" key="6">
    <source>
        <dbReference type="Pfam" id="PF01957"/>
    </source>
</evidence>
<dbReference type="OrthoDB" id="9810336at2"/>
<evidence type="ECO:0000313" key="8">
    <source>
        <dbReference type="Proteomes" id="UP000218899"/>
    </source>
</evidence>
<dbReference type="Gene3D" id="2.40.50.140">
    <property type="entry name" value="Nucleic acid-binding proteins"/>
    <property type="match status" value="1"/>
</dbReference>
<sequence>MKPVLFWHWWVLAAIFVTLEIVVPGTFMLWLGVAAGAIGLVLFVAPDLRVEIQLLIFAAISVGSILAWRAWLKRHPTPTDHPTLNRRAEQYISRVFRLEQPIVNGQGKAIVDDTTWLVTGPDLPAGTAVRCVGVDGTVLRVEKAEAA</sequence>
<dbReference type="InterPro" id="IPR012340">
    <property type="entry name" value="NA-bd_OB-fold"/>
</dbReference>
<dbReference type="PANTHER" id="PTHR33507:SF3">
    <property type="entry name" value="INNER MEMBRANE PROTEIN YBBJ"/>
    <property type="match status" value="1"/>
</dbReference>
<dbReference type="EMBL" id="AP014936">
    <property type="protein sequence ID" value="BAU47444.1"/>
    <property type="molecule type" value="Genomic_DNA"/>
</dbReference>
<protein>
    <submittedName>
        <fullName evidence="7">Membrane protein</fullName>
    </submittedName>
</protein>
<dbReference type="Proteomes" id="UP000218899">
    <property type="component" value="Chromosome"/>
</dbReference>
<reference evidence="7 8" key="1">
    <citation type="submission" date="2015-08" db="EMBL/GenBank/DDBJ databases">
        <title>Complete genome sequence of Sulfurifustis variabilis.</title>
        <authorList>
            <person name="Miura A."/>
            <person name="Kojima H."/>
            <person name="Fukui M."/>
        </authorList>
    </citation>
    <scope>NUCLEOTIDE SEQUENCE [LARGE SCALE GENOMIC DNA]</scope>
    <source>
        <strain evidence="8">skN76</strain>
    </source>
</reference>
<keyword evidence="2 5" id="KW-0812">Transmembrane</keyword>
<evidence type="ECO:0000256" key="4">
    <source>
        <dbReference type="ARBA" id="ARBA00023136"/>
    </source>
</evidence>
<gene>
    <name evidence="7" type="ORF">SVA_0865</name>
</gene>
<dbReference type="KEGG" id="sva:SVA_0865"/>
<organism evidence="7 8">
    <name type="scientific">Sulfurifustis variabilis</name>
    <dbReference type="NCBI Taxonomy" id="1675686"/>
    <lineage>
        <taxon>Bacteria</taxon>
        <taxon>Pseudomonadati</taxon>
        <taxon>Pseudomonadota</taxon>
        <taxon>Gammaproteobacteria</taxon>
        <taxon>Acidiferrobacterales</taxon>
        <taxon>Acidiferrobacteraceae</taxon>
        <taxon>Sulfurifustis</taxon>
    </lineage>
</organism>
<name>A0A1B4V7U8_9GAMM</name>
<accession>A0A1B4V7U8</accession>